<evidence type="ECO:0000256" key="2">
    <source>
        <dbReference type="ARBA" id="ARBA00009190"/>
    </source>
</evidence>
<accession>A0AA48GNZ9</accession>
<proteinExistence type="inferred from homology"/>
<comment type="similarity">
    <text evidence="2 6">Belongs to the GDT1 family.</text>
</comment>
<keyword evidence="3 6" id="KW-0812">Transmembrane</keyword>
<evidence type="ECO:0000256" key="1">
    <source>
        <dbReference type="ARBA" id="ARBA00004141"/>
    </source>
</evidence>
<comment type="caution">
    <text evidence="6">Lacks conserved residue(s) required for the propagation of feature annotation.</text>
</comment>
<dbReference type="PANTHER" id="PTHR12608:SF1">
    <property type="entry name" value="TRANSMEMBRANE PROTEIN 165"/>
    <property type="match status" value="1"/>
</dbReference>
<protein>
    <recommendedName>
        <fullName evidence="6">GDT1 family protein</fullName>
    </recommendedName>
</protein>
<feature type="transmembrane region" description="Helical" evidence="6">
    <location>
        <begin position="69"/>
        <end position="87"/>
    </location>
</feature>
<dbReference type="InterPro" id="IPR001727">
    <property type="entry name" value="GDT1-like"/>
</dbReference>
<evidence type="ECO:0000256" key="6">
    <source>
        <dbReference type="RuleBase" id="RU365102"/>
    </source>
</evidence>
<keyword evidence="5 6" id="KW-0472">Membrane</keyword>
<name>A0AA48GNZ9_9BACT</name>
<dbReference type="KEGG" id="msil:METEAL_40480"/>
<dbReference type="Pfam" id="PF01169">
    <property type="entry name" value="GDT1"/>
    <property type="match status" value="1"/>
</dbReference>
<dbReference type="Proteomes" id="UP001238179">
    <property type="component" value="Chromosome"/>
</dbReference>
<evidence type="ECO:0000256" key="4">
    <source>
        <dbReference type="ARBA" id="ARBA00022989"/>
    </source>
</evidence>
<dbReference type="PANTHER" id="PTHR12608">
    <property type="entry name" value="TRANSMEMBRANE PROTEIN HTP-1 RELATED"/>
    <property type="match status" value="1"/>
</dbReference>
<dbReference type="RefSeq" id="WP_316413547.1">
    <property type="nucleotide sequence ID" value="NZ_AP027080.1"/>
</dbReference>
<evidence type="ECO:0000313" key="7">
    <source>
        <dbReference type="EMBL" id="BDU74874.1"/>
    </source>
</evidence>
<sequence length="89" mass="9145">MSKSLFWATFVTVFLAELGDKTQLAAMTATARSGALLTVFLAASAALVCATAIGVLVGGALFRLIPEHMVKYAAGAAFIGVGLWVIVKG</sequence>
<dbReference type="AlphaFoldDB" id="A0AA48GNZ9"/>
<evidence type="ECO:0000256" key="5">
    <source>
        <dbReference type="ARBA" id="ARBA00023136"/>
    </source>
</evidence>
<dbReference type="GO" id="GO:0016020">
    <property type="term" value="C:membrane"/>
    <property type="evidence" value="ECO:0007669"/>
    <property type="project" value="UniProtKB-SubCell"/>
</dbReference>
<evidence type="ECO:0000256" key="3">
    <source>
        <dbReference type="ARBA" id="ARBA00022692"/>
    </source>
</evidence>
<feature type="transmembrane region" description="Helical" evidence="6">
    <location>
        <begin position="35"/>
        <end position="62"/>
    </location>
</feature>
<keyword evidence="8" id="KW-1185">Reference proteome</keyword>
<comment type="subcellular location">
    <subcellularLocation>
        <location evidence="1 6">Membrane</location>
        <topology evidence="1 6">Multi-pass membrane protein</topology>
    </subcellularLocation>
</comment>
<gene>
    <name evidence="7" type="ORF">METEAL_40480</name>
</gene>
<evidence type="ECO:0000313" key="8">
    <source>
        <dbReference type="Proteomes" id="UP001238179"/>
    </source>
</evidence>
<dbReference type="EMBL" id="AP027080">
    <property type="protein sequence ID" value="BDU74874.1"/>
    <property type="molecule type" value="Genomic_DNA"/>
</dbReference>
<reference evidence="8" key="1">
    <citation type="journal article" date="2023" name="Int. J. Syst. Evol. Microbiol.">
        <title>Mesoterricola silvestris gen. nov., sp. nov., Mesoterricola sediminis sp. nov., Geothrix oryzae sp. nov., Geothrix edaphica sp. nov., Geothrix rubra sp. nov., and Geothrix limicola sp. nov., six novel members of Acidobacteriota isolated from soils.</title>
        <authorList>
            <person name="Itoh H."/>
            <person name="Sugisawa Y."/>
            <person name="Mise K."/>
            <person name="Xu Z."/>
            <person name="Kuniyasu M."/>
            <person name="Ushijima N."/>
            <person name="Kawano K."/>
            <person name="Kobayashi E."/>
            <person name="Shiratori Y."/>
            <person name="Masuda Y."/>
            <person name="Senoo K."/>
        </authorList>
    </citation>
    <scope>NUCLEOTIDE SEQUENCE [LARGE SCALE GENOMIC DNA]</scope>
    <source>
        <strain evidence="8">W79</strain>
    </source>
</reference>
<organism evidence="7 8">
    <name type="scientific">Mesoterricola silvestris</name>
    <dbReference type="NCBI Taxonomy" id="2927979"/>
    <lineage>
        <taxon>Bacteria</taxon>
        <taxon>Pseudomonadati</taxon>
        <taxon>Acidobacteriota</taxon>
        <taxon>Holophagae</taxon>
        <taxon>Holophagales</taxon>
        <taxon>Holophagaceae</taxon>
        <taxon>Mesoterricola</taxon>
    </lineage>
</organism>
<dbReference type="GO" id="GO:0046873">
    <property type="term" value="F:metal ion transmembrane transporter activity"/>
    <property type="evidence" value="ECO:0007669"/>
    <property type="project" value="InterPro"/>
</dbReference>
<keyword evidence="4 6" id="KW-1133">Transmembrane helix</keyword>